<accession>A0A975D7N0</accession>
<reference evidence="1" key="1">
    <citation type="submission" date="2020-07" db="EMBL/GenBank/DDBJ databases">
        <authorList>
            <person name="Camacho E."/>
        </authorList>
    </citation>
    <scope>NUCLEOTIDE SEQUENCE</scope>
    <source>
        <strain evidence="1">MPO218</strain>
    </source>
</reference>
<dbReference type="Proteomes" id="UP000664914">
    <property type="component" value="Chromosome"/>
</dbReference>
<organism evidence="1 2">
    <name type="scientific">Rhizorhabdus wittichii</name>
    <dbReference type="NCBI Taxonomy" id="160791"/>
    <lineage>
        <taxon>Bacteria</taxon>
        <taxon>Pseudomonadati</taxon>
        <taxon>Pseudomonadota</taxon>
        <taxon>Alphaproteobacteria</taxon>
        <taxon>Sphingomonadales</taxon>
        <taxon>Sphingomonadaceae</taxon>
        <taxon>Rhizorhabdus</taxon>
    </lineage>
</organism>
<sequence>MGLAMMIGAPALAQMEPAAPADCAATAAPPAEMAGWAGRTPLAAADGAKGLSKATLAVGQGIDAALRPTGEVRYVLRPEKPGGSVSHGGLFGFAIAEPGTYRVAIGSGAWIDVLKDGKAVTSSAHGHGPACTGIRKMVDFPLAPGRYVLQIAANGEPTLPLLLTRLP</sequence>
<evidence type="ECO:0000313" key="1">
    <source>
        <dbReference type="EMBL" id="QTH24422.1"/>
    </source>
</evidence>
<evidence type="ECO:0000313" key="2">
    <source>
        <dbReference type="Proteomes" id="UP000664914"/>
    </source>
</evidence>
<proteinExistence type="predicted"/>
<dbReference type="EMBL" id="CP059319">
    <property type="protein sequence ID" value="QTH24422.1"/>
    <property type="molecule type" value="Genomic_DNA"/>
</dbReference>
<gene>
    <name evidence="1" type="ORF">HRJ34_00450</name>
</gene>
<protein>
    <submittedName>
        <fullName evidence="1">Homogentisate 1,2-dioxygenase</fullName>
    </submittedName>
</protein>
<dbReference type="AlphaFoldDB" id="A0A975D7N0"/>
<name>A0A975D7N0_9SPHN</name>
<reference evidence="1" key="2">
    <citation type="submission" date="2021-04" db="EMBL/GenBank/DDBJ databases">
        <title>Isolation and genomic analysis of the ibuprofen-degrading bacterium Sphingomonas strain MPO218.</title>
        <authorList>
            <person name="Aulestia M."/>
            <person name="Flores A."/>
            <person name="Mangas E.L."/>
            <person name="Perez-Pulido A.J."/>
            <person name="Santero E."/>
            <person name="Camacho E.M."/>
        </authorList>
    </citation>
    <scope>NUCLEOTIDE SEQUENCE</scope>
    <source>
        <strain evidence="1">MPO218</strain>
    </source>
</reference>